<dbReference type="AlphaFoldDB" id="X6PBH3"/>
<dbReference type="SUPFAM" id="SSF48452">
    <property type="entry name" value="TPR-like"/>
    <property type="match status" value="1"/>
</dbReference>
<evidence type="ECO:0000313" key="5">
    <source>
        <dbReference type="EMBL" id="ETO35027.1"/>
    </source>
</evidence>
<gene>
    <name evidence="5" type="ORF">RFI_02048</name>
</gene>
<feature type="repeat" description="TPR" evidence="3">
    <location>
        <begin position="517"/>
        <end position="550"/>
    </location>
</feature>
<dbReference type="InterPro" id="IPR006597">
    <property type="entry name" value="Sel1-like"/>
</dbReference>
<dbReference type="EMBL" id="ASPP01002030">
    <property type="protein sequence ID" value="ETO35027.1"/>
    <property type="molecule type" value="Genomic_DNA"/>
</dbReference>
<evidence type="ECO:0000259" key="4">
    <source>
        <dbReference type="Pfam" id="PF00656"/>
    </source>
</evidence>
<dbReference type="Proteomes" id="UP000023152">
    <property type="component" value="Unassembled WGS sequence"/>
</dbReference>
<dbReference type="GO" id="GO:0006508">
    <property type="term" value="P:proteolysis"/>
    <property type="evidence" value="ECO:0007669"/>
    <property type="project" value="InterPro"/>
</dbReference>
<keyword evidence="1" id="KW-0677">Repeat</keyword>
<organism evidence="5 6">
    <name type="scientific">Reticulomyxa filosa</name>
    <dbReference type="NCBI Taxonomy" id="46433"/>
    <lineage>
        <taxon>Eukaryota</taxon>
        <taxon>Sar</taxon>
        <taxon>Rhizaria</taxon>
        <taxon>Retaria</taxon>
        <taxon>Foraminifera</taxon>
        <taxon>Monothalamids</taxon>
        <taxon>Reticulomyxidae</taxon>
        <taxon>Reticulomyxa</taxon>
    </lineage>
</organism>
<dbReference type="Pfam" id="PF13176">
    <property type="entry name" value="TPR_7"/>
    <property type="match status" value="1"/>
</dbReference>
<dbReference type="Pfam" id="PF13424">
    <property type="entry name" value="TPR_12"/>
    <property type="match status" value="3"/>
</dbReference>
<keyword evidence="2 3" id="KW-0802">TPR repeat</keyword>
<evidence type="ECO:0000256" key="1">
    <source>
        <dbReference type="ARBA" id="ARBA00022737"/>
    </source>
</evidence>
<dbReference type="OMA" id="MNENEEW"/>
<dbReference type="InterPro" id="IPR011990">
    <property type="entry name" value="TPR-like_helical_dom_sf"/>
</dbReference>
<sequence>EKEDEYHKLANPLVLLIGAAKYENVKIDLLMFRNVFEKIYGYDVYCTYDPNKPETESLTVSEFDLFLTKHCNTIERDSNGNDYDSLIFVWCGYGSIVHGDVLITSDDNHKSFKTIQKLLSQNETFLNKPKIFIKNAWMCDELPESIKRGNIQTQKWYQKNPKTLIVSTTQSRRIHDAMASEQGSYFTQSFCNVMEQNISLCKSFKDNLRVVSKLISEYVSNGQTIHYLTTLDRQIFFYKKSKLQQHTMNENEEWNEANKIAHEVVNRLIHERRRGIVVVSTNIDQLAEHNDKKFWQNVPFTMMINSNRHMKTRLISGRYSICAFHSKNIIFDNVTIDGCVYAVDCIIDGIVNCHITQQLIHTDRSLIRCHFNAPVFTCSWPIDAKHLMKLGIESFNKSNFNEAIQLFRFVICVMLQTSGDVYTELYDSHADIATSYGWLGIIYNSKGDYNEATDCYKKSLKIRLSKLGPDHISVATLYNNLGNAYKNKGEYNKAIEYHKKSLEIRWQKLGPDHPDVATSYSNLGSAYESKGSHQNAIEYHTKSLEIRLKKLEPDHPDIATSYNNLGNIFENKEDYDKAIGYYRKDLIIGLNKRGSDHPDVAVSYNNLGSIYKNKGEYDKAIEYYKKALKIQLNKLGPDHIHVANSYNNLGLVYKSKGEYNKAIEYYEKDLKISLNKLSPNHPDVVATYNNLASVYYNKQEYDKAMKFAKKALKKMDFNHPYIGISYDILGAIHYKKGDKKEAKRCYENALSIYTQKWDSDKRVQNIKSRLKKL</sequence>
<dbReference type="SMART" id="SM00028">
    <property type="entry name" value="TPR"/>
    <property type="match status" value="8"/>
</dbReference>
<dbReference type="PANTHER" id="PTHR45641:SF1">
    <property type="entry name" value="AAA+ ATPASE DOMAIN-CONTAINING PROTEIN"/>
    <property type="match status" value="1"/>
</dbReference>
<dbReference type="PROSITE" id="PS50293">
    <property type="entry name" value="TPR_REGION"/>
    <property type="match status" value="3"/>
</dbReference>
<feature type="repeat" description="TPR" evidence="3">
    <location>
        <begin position="433"/>
        <end position="466"/>
    </location>
</feature>
<feature type="repeat" description="TPR" evidence="3">
    <location>
        <begin position="559"/>
        <end position="592"/>
    </location>
</feature>
<feature type="repeat" description="TPR" evidence="3">
    <location>
        <begin position="685"/>
        <end position="718"/>
    </location>
</feature>
<protein>
    <recommendedName>
        <fullName evidence="4">Peptidase C14 caspase domain-containing protein</fullName>
    </recommendedName>
</protein>
<dbReference type="Pfam" id="PF13374">
    <property type="entry name" value="TPR_10"/>
    <property type="match status" value="1"/>
</dbReference>
<evidence type="ECO:0000256" key="3">
    <source>
        <dbReference type="PROSITE-ProRule" id="PRU00339"/>
    </source>
</evidence>
<dbReference type="PANTHER" id="PTHR45641">
    <property type="entry name" value="TETRATRICOPEPTIDE REPEAT PROTEIN (AFU_ORTHOLOGUE AFUA_6G03870)"/>
    <property type="match status" value="1"/>
</dbReference>
<dbReference type="OrthoDB" id="626167at2759"/>
<name>X6PBH3_RETFI</name>
<feature type="repeat" description="TPR" evidence="3">
    <location>
        <begin position="475"/>
        <end position="508"/>
    </location>
</feature>
<dbReference type="InterPro" id="IPR029030">
    <property type="entry name" value="Caspase-like_dom_sf"/>
</dbReference>
<dbReference type="SUPFAM" id="SSF52129">
    <property type="entry name" value="Caspase-like"/>
    <property type="match status" value="1"/>
</dbReference>
<keyword evidence="6" id="KW-1185">Reference proteome</keyword>
<dbReference type="PROSITE" id="PS50005">
    <property type="entry name" value="TPR"/>
    <property type="match status" value="7"/>
</dbReference>
<dbReference type="InterPro" id="IPR019734">
    <property type="entry name" value="TPR_rpt"/>
</dbReference>
<feature type="domain" description="Peptidase C14 caspase" evidence="4">
    <location>
        <begin position="14"/>
        <end position="218"/>
    </location>
</feature>
<accession>X6PBH3</accession>
<dbReference type="GO" id="GO:0004197">
    <property type="term" value="F:cysteine-type endopeptidase activity"/>
    <property type="evidence" value="ECO:0007669"/>
    <property type="project" value="InterPro"/>
</dbReference>
<evidence type="ECO:0000256" key="2">
    <source>
        <dbReference type="ARBA" id="ARBA00022803"/>
    </source>
</evidence>
<proteinExistence type="predicted"/>
<dbReference type="Pfam" id="PF00656">
    <property type="entry name" value="Peptidase_C14"/>
    <property type="match status" value="1"/>
</dbReference>
<dbReference type="InterPro" id="IPR011600">
    <property type="entry name" value="Pept_C14_caspase"/>
</dbReference>
<dbReference type="Gene3D" id="3.40.50.1460">
    <property type="match status" value="1"/>
</dbReference>
<feature type="repeat" description="TPR" evidence="3">
    <location>
        <begin position="601"/>
        <end position="634"/>
    </location>
</feature>
<feature type="repeat" description="TPR" evidence="3">
    <location>
        <begin position="643"/>
        <end position="676"/>
    </location>
</feature>
<reference evidence="5 6" key="1">
    <citation type="journal article" date="2013" name="Curr. Biol.">
        <title>The Genome of the Foraminiferan Reticulomyxa filosa.</title>
        <authorList>
            <person name="Glockner G."/>
            <person name="Hulsmann N."/>
            <person name="Schleicher M."/>
            <person name="Noegel A.A."/>
            <person name="Eichinger L."/>
            <person name="Gallinger C."/>
            <person name="Pawlowski J."/>
            <person name="Sierra R."/>
            <person name="Euteneuer U."/>
            <person name="Pillet L."/>
            <person name="Moustafa A."/>
            <person name="Platzer M."/>
            <person name="Groth M."/>
            <person name="Szafranski K."/>
            <person name="Schliwa M."/>
        </authorList>
    </citation>
    <scope>NUCLEOTIDE SEQUENCE [LARGE SCALE GENOMIC DNA]</scope>
</reference>
<evidence type="ECO:0000313" key="6">
    <source>
        <dbReference type="Proteomes" id="UP000023152"/>
    </source>
</evidence>
<dbReference type="SUPFAM" id="SSF81901">
    <property type="entry name" value="HCP-like"/>
    <property type="match status" value="1"/>
</dbReference>
<feature type="non-terminal residue" evidence="5">
    <location>
        <position position="1"/>
    </location>
</feature>
<dbReference type="Gene3D" id="1.25.40.10">
    <property type="entry name" value="Tetratricopeptide repeat domain"/>
    <property type="match status" value="3"/>
</dbReference>
<dbReference type="SMART" id="SM00671">
    <property type="entry name" value="SEL1"/>
    <property type="match status" value="7"/>
</dbReference>
<comment type="caution">
    <text evidence="5">The sequence shown here is derived from an EMBL/GenBank/DDBJ whole genome shotgun (WGS) entry which is preliminary data.</text>
</comment>